<keyword evidence="2 3" id="KW-0732">Signal</keyword>
<accession>A0A5J6WUN6</accession>
<feature type="chain" id="PRO_5023836078" evidence="3">
    <location>
        <begin position="24"/>
        <end position="205"/>
    </location>
</feature>
<dbReference type="EMBL" id="CP040449">
    <property type="protein sequence ID" value="QFI53974.1"/>
    <property type="molecule type" value="Genomic_DNA"/>
</dbReference>
<proteinExistence type="inferred from homology"/>
<organism evidence="4 5">
    <name type="scientific">Aeromonas simiae</name>
    <dbReference type="NCBI Taxonomy" id="218936"/>
    <lineage>
        <taxon>Bacteria</taxon>
        <taxon>Pseudomonadati</taxon>
        <taxon>Pseudomonadota</taxon>
        <taxon>Gammaproteobacteria</taxon>
        <taxon>Aeromonadales</taxon>
        <taxon>Aeromonadaceae</taxon>
        <taxon>Aeromonas</taxon>
    </lineage>
</organism>
<gene>
    <name evidence="4" type="ORF">FE240_04240</name>
</gene>
<dbReference type="AlphaFoldDB" id="A0A5J6WUN6"/>
<dbReference type="Pfam" id="PF09829">
    <property type="entry name" value="DUF2057"/>
    <property type="match status" value="1"/>
</dbReference>
<evidence type="ECO:0000256" key="2">
    <source>
        <dbReference type="ARBA" id="ARBA00022729"/>
    </source>
</evidence>
<dbReference type="KEGG" id="asim:FE240_04240"/>
<evidence type="ECO:0000256" key="3">
    <source>
        <dbReference type="SAM" id="SignalP"/>
    </source>
</evidence>
<feature type="signal peptide" evidence="3">
    <location>
        <begin position="1"/>
        <end position="23"/>
    </location>
</feature>
<sequence length="205" mass="21658">MSPMNTSLTAALLAALCATGVQAEVRLTLPDEVRLLSAGQGHQEGALLVLPDGMNQLLVQYDGVEESRSSGESDRHFRSSPQVLRFEAAGTALSFGALPHGSVQKEAFARQPDFTLQSGLGKGVPLMQDAMVVNGLQIGVDWGSKLAEYNRSGGKAALVESLGTTPKQGAEASPAGTLEGELQRLFRSADPALQRRFIGWAANQL</sequence>
<evidence type="ECO:0000256" key="1">
    <source>
        <dbReference type="ARBA" id="ARBA00008490"/>
    </source>
</evidence>
<evidence type="ECO:0000313" key="4">
    <source>
        <dbReference type="EMBL" id="QFI53974.1"/>
    </source>
</evidence>
<dbReference type="Proteomes" id="UP000594034">
    <property type="component" value="Chromosome"/>
</dbReference>
<protein>
    <submittedName>
        <fullName evidence="4">DUF2057 domain-containing protein</fullName>
    </submittedName>
</protein>
<name>A0A5J6WUN6_9GAMM</name>
<dbReference type="PANTHER" id="PTHR38108:SF1">
    <property type="entry name" value="UPF0319 PROTEIN YCCT"/>
    <property type="match status" value="1"/>
</dbReference>
<reference evidence="4 5" key="1">
    <citation type="submission" date="2019-05" db="EMBL/GenBank/DDBJ databases">
        <title>OXA-830, a novel chromosomally encoded expanded-spectrum class D beta-lactamase in Aeromonas simiae.</title>
        <authorList>
            <person name="Zhou W."/>
            <person name="Chen Q."/>
        </authorList>
    </citation>
    <scope>NUCLEOTIDE SEQUENCE [LARGE SCALE GENOMIC DNA]</scope>
    <source>
        <strain evidence="4 5">A6</strain>
    </source>
</reference>
<dbReference type="InterPro" id="IPR018635">
    <property type="entry name" value="UPF0319"/>
</dbReference>
<comment type="similarity">
    <text evidence="1">Belongs to the UPF0319 family.</text>
</comment>
<evidence type="ECO:0000313" key="5">
    <source>
        <dbReference type="Proteomes" id="UP000594034"/>
    </source>
</evidence>
<keyword evidence="5" id="KW-1185">Reference proteome</keyword>
<dbReference type="PANTHER" id="PTHR38108">
    <property type="entry name" value="UPF0319 PROTEIN YCCT"/>
    <property type="match status" value="1"/>
</dbReference>